<protein>
    <submittedName>
        <fullName evidence="2">Alpha/beta fold hydrolase</fullName>
    </submittedName>
</protein>
<dbReference type="Proteomes" id="UP000638560">
    <property type="component" value="Unassembled WGS sequence"/>
</dbReference>
<dbReference type="GO" id="GO:0016787">
    <property type="term" value="F:hydrolase activity"/>
    <property type="evidence" value="ECO:0007669"/>
    <property type="project" value="UniProtKB-KW"/>
</dbReference>
<organism evidence="2 3">
    <name type="scientific">Plantactinospora alkalitolerans</name>
    <dbReference type="NCBI Taxonomy" id="2789879"/>
    <lineage>
        <taxon>Bacteria</taxon>
        <taxon>Bacillati</taxon>
        <taxon>Actinomycetota</taxon>
        <taxon>Actinomycetes</taxon>
        <taxon>Micromonosporales</taxon>
        <taxon>Micromonosporaceae</taxon>
        <taxon>Plantactinospora</taxon>
    </lineage>
</organism>
<proteinExistence type="predicted"/>
<dbReference type="Gene3D" id="3.40.50.1820">
    <property type="entry name" value="alpha/beta hydrolase"/>
    <property type="match status" value="1"/>
</dbReference>
<keyword evidence="2" id="KW-0378">Hydrolase</keyword>
<dbReference type="InterPro" id="IPR000073">
    <property type="entry name" value="AB_hydrolase_1"/>
</dbReference>
<sequence length="290" mass="30969">MVRDRAHRLSARVAAHARRVGGSSVKTRVVRVTDWTSPVPPVYREVRAATPEAPEGKPPLLFVPGFGHGAWVFAEHWLEHAASRAFPAHAVSLRGHGGSGPAPKATLRAYAHDVVQVAASLPRQAVLVGHGAGALVVAHALARYPARAGVLVAPVFGGWGTLGAALRRNPVGTLPAVFGGALRLNHRQLFSRELPDAAARDYASRLGRASSRAQWQLLRHRAPEPAVGNPPLLVLGSPDDRVVPPAALTRAAGRYGAAPLLFPGMGHDMMLDARWREPIDAILDWLDKDL</sequence>
<name>A0ABS0H4N2_9ACTN</name>
<dbReference type="PANTHER" id="PTHR42886">
    <property type="entry name" value="RE40534P-RELATED"/>
    <property type="match status" value="1"/>
</dbReference>
<accession>A0ABS0H4N2</accession>
<evidence type="ECO:0000313" key="2">
    <source>
        <dbReference type="EMBL" id="MBF9133421.1"/>
    </source>
</evidence>
<evidence type="ECO:0000259" key="1">
    <source>
        <dbReference type="Pfam" id="PF12697"/>
    </source>
</evidence>
<dbReference type="SUPFAM" id="SSF53474">
    <property type="entry name" value="alpha/beta-Hydrolases"/>
    <property type="match status" value="1"/>
</dbReference>
<dbReference type="EMBL" id="JADPUN010000269">
    <property type="protein sequence ID" value="MBF9133421.1"/>
    <property type="molecule type" value="Genomic_DNA"/>
</dbReference>
<comment type="caution">
    <text evidence="2">The sequence shown here is derived from an EMBL/GenBank/DDBJ whole genome shotgun (WGS) entry which is preliminary data.</text>
</comment>
<feature type="domain" description="AB hydrolase-1" evidence="1">
    <location>
        <begin position="60"/>
        <end position="273"/>
    </location>
</feature>
<keyword evidence="3" id="KW-1185">Reference proteome</keyword>
<evidence type="ECO:0000313" key="3">
    <source>
        <dbReference type="Proteomes" id="UP000638560"/>
    </source>
</evidence>
<dbReference type="InterPro" id="IPR029058">
    <property type="entry name" value="AB_hydrolase_fold"/>
</dbReference>
<dbReference type="Pfam" id="PF12697">
    <property type="entry name" value="Abhydrolase_6"/>
    <property type="match status" value="1"/>
</dbReference>
<gene>
    <name evidence="2" type="ORF">I0C86_31350</name>
</gene>
<reference evidence="2 3" key="1">
    <citation type="submission" date="2020-11" db="EMBL/GenBank/DDBJ databases">
        <title>A novel isolate from a Black sea contaminated sediment with potential to produce alkanes: Plantactinospora alkalitolerans sp. nov.</title>
        <authorList>
            <person name="Carro L."/>
            <person name="Veyisoglu A."/>
            <person name="Guven K."/>
            <person name="Schumann P."/>
            <person name="Klenk H.-P."/>
            <person name="Sahin N."/>
        </authorList>
    </citation>
    <scope>NUCLEOTIDE SEQUENCE [LARGE SCALE GENOMIC DNA]</scope>
    <source>
        <strain evidence="2 3">S1510</strain>
    </source>
</reference>
<dbReference type="PANTHER" id="PTHR42886:SF42">
    <property type="entry name" value="ALPHA_BETA-HYDROLASES SUPERFAMILY PROTEIN"/>
    <property type="match status" value="1"/>
</dbReference>